<protein>
    <submittedName>
        <fullName evidence="2">Uncharacterized protein</fullName>
    </submittedName>
</protein>
<dbReference type="Proteomes" id="UP000612585">
    <property type="component" value="Unassembled WGS sequence"/>
</dbReference>
<sequence length="60" mass="6267">MSLAAAGGHNLSERTGDTGIGDGHVERDSRDGTRRCQVINWISAGRCGPDRTDGAGLGER</sequence>
<keyword evidence="3" id="KW-1185">Reference proteome</keyword>
<accession>A0A8J3ZGG1</accession>
<gene>
    <name evidence="2" type="ORF">Vau01_111950</name>
</gene>
<proteinExistence type="predicted"/>
<organism evidence="2 3">
    <name type="scientific">Virgisporangium aurantiacum</name>
    <dbReference type="NCBI Taxonomy" id="175570"/>
    <lineage>
        <taxon>Bacteria</taxon>
        <taxon>Bacillati</taxon>
        <taxon>Actinomycetota</taxon>
        <taxon>Actinomycetes</taxon>
        <taxon>Micromonosporales</taxon>
        <taxon>Micromonosporaceae</taxon>
        <taxon>Virgisporangium</taxon>
    </lineage>
</organism>
<dbReference type="AlphaFoldDB" id="A0A8J3ZGG1"/>
<evidence type="ECO:0000313" key="3">
    <source>
        <dbReference type="Proteomes" id="UP000612585"/>
    </source>
</evidence>
<feature type="compositionally biased region" description="Basic and acidic residues" evidence="1">
    <location>
        <begin position="23"/>
        <end position="34"/>
    </location>
</feature>
<reference evidence="2" key="1">
    <citation type="submission" date="2021-01" db="EMBL/GenBank/DDBJ databases">
        <title>Whole genome shotgun sequence of Virgisporangium aurantiacum NBRC 16421.</title>
        <authorList>
            <person name="Komaki H."/>
            <person name="Tamura T."/>
        </authorList>
    </citation>
    <scope>NUCLEOTIDE SEQUENCE</scope>
    <source>
        <strain evidence="2">NBRC 16421</strain>
    </source>
</reference>
<dbReference type="EMBL" id="BOPG01000101">
    <property type="protein sequence ID" value="GIJ63679.1"/>
    <property type="molecule type" value="Genomic_DNA"/>
</dbReference>
<comment type="caution">
    <text evidence="2">The sequence shown here is derived from an EMBL/GenBank/DDBJ whole genome shotgun (WGS) entry which is preliminary data.</text>
</comment>
<evidence type="ECO:0000313" key="2">
    <source>
        <dbReference type="EMBL" id="GIJ63679.1"/>
    </source>
</evidence>
<evidence type="ECO:0000256" key="1">
    <source>
        <dbReference type="SAM" id="MobiDB-lite"/>
    </source>
</evidence>
<name>A0A8J3ZGG1_9ACTN</name>
<feature type="region of interest" description="Disordered" evidence="1">
    <location>
        <begin position="1"/>
        <end position="35"/>
    </location>
</feature>